<dbReference type="PROSITE" id="PS50975">
    <property type="entry name" value="ATP_GRASP"/>
    <property type="match status" value="1"/>
</dbReference>
<dbReference type="Pfam" id="PF13535">
    <property type="entry name" value="ATP-grasp_4"/>
    <property type="match status" value="1"/>
</dbReference>
<sequence>MAAVSAAADALARRHTVAGVLTWDEFALVSAAHVAARLNLFGNSTATAAASRNKAASRAAFAACGVPSAESTRVTTLREARLAAARIGYPVVLKPTGHAGSVGVIKAERAHDLPGAYTHASRAAGDDLRGREEGGVRVEEYLDGPEISVECVTVRGVTTPVAITRKQLGPEPHFEEVGHSVEAGDPLLALAGPVAIAALNALGVANGISHVELRLTDTGPRIVEVNGRLGGDLIPHLVKQATGIDLPRAAADIALGRDPDLTPTCRKAAAISLIYAPATGRLARAHADDALTSAPWLERLVWEREVGDMVNAPPTDEIGTARLAHIVAIDTTAERCLQHLAEAEDHLAIAVDS</sequence>
<keyword evidence="2 4" id="KW-0547">Nucleotide-binding</keyword>
<accession>A0ABN3ER12</accession>
<dbReference type="Proteomes" id="UP001500305">
    <property type="component" value="Unassembled WGS sequence"/>
</dbReference>
<dbReference type="PANTHER" id="PTHR43585:SF2">
    <property type="entry name" value="ATP-GRASP ENZYME FSQD"/>
    <property type="match status" value="1"/>
</dbReference>
<proteinExistence type="predicted"/>
<evidence type="ECO:0000313" key="6">
    <source>
        <dbReference type="EMBL" id="GAA2266974.1"/>
    </source>
</evidence>
<reference evidence="6 7" key="1">
    <citation type="journal article" date="2019" name="Int. J. Syst. Evol. Microbiol.">
        <title>The Global Catalogue of Microorganisms (GCM) 10K type strain sequencing project: providing services to taxonomists for standard genome sequencing and annotation.</title>
        <authorList>
            <consortium name="The Broad Institute Genomics Platform"/>
            <consortium name="The Broad Institute Genome Sequencing Center for Infectious Disease"/>
            <person name="Wu L."/>
            <person name="Ma J."/>
        </authorList>
    </citation>
    <scope>NUCLEOTIDE SEQUENCE [LARGE SCALE GENOMIC DNA]</scope>
    <source>
        <strain evidence="6 7">JCM 7356</strain>
    </source>
</reference>
<dbReference type="PANTHER" id="PTHR43585">
    <property type="entry name" value="FUMIPYRROLE BIOSYNTHESIS PROTEIN C"/>
    <property type="match status" value="1"/>
</dbReference>
<dbReference type="InterPro" id="IPR013815">
    <property type="entry name" value="ATP_grasp_subdomain_1"/>
</dbReference>
<dbReference type="SUPFAM" id="SSF56059">
    <property type="entry name" value="Glutathione synthetase ATP-binding domain-like"/>
    <property type="match status" value="1"/>
</dbReference>
<evidence type="ECO:0000256" key="3">
    <source>
        <dbReference type="ARBA" id="ARBA00022840"/>
    </source>
</evidence>
<dbReference type="Gene3D" id="3.30.470.20">
    <property type="entry name" value="ATP-grasp fold, B domain"/>
    <property type="match status" value="1"/>
</dbReference>
<evidence type="ECO:0000313" key="7">
    <source>
        <dbReference type="Proteomes" id="UP001500305"/>
    </source>
</evidence>
<dbReference type="EMBL" id="BAAATR010000034">
    <property type="protein sequence ID" value="GAA2266974.1"/>
    <property type="molecule type" value="Genomic_DNA"/>
</dbReference>
<dbReference type="InterPro" id="IPR052032">
    <property type="entry name" value="ATP-dep_AA_Ligase"/>
</dbReference>
<evidence type="ECO:0000256" key="1">
    <source>
        <dbReference type="ARBA" id="ARBA00022598"/>
    </source>
</evidence>
<evidence type="ECO:0000256" key="4">
    <source>
        <dbReference type="PROSITE-ProRule" id="PRU00409"/>
    </source>
</evidence>
<evidence type="ECO:0000256" key="2">
    <source>
        <dbReference type="ARBA" id="ARBA00022741"/>
    </source>
</evidence>
<dbReference type="Gene3D" id="3.30.1490.20">
    <property type="entry name" value="ATP-grasp fold, A domain"/>
    <property type="match status" value="1"/>
</dbReference>
<keyword evidence="7" id="KW-1185">Reference proteome</keyword>
<name>A0ABN3ER12_9ACTN</name>
<keyword evidence="1" id="KW-0436">Ligase</keyword>
<dbReference type="Gene3D" id="3.40.50.20">
    <property type="match status" value="1"/>
</dbReference>
<gene>
    <name evidence="6" type="ORF">GCM10010430_60150</name>
</gene>
<dbReference type="SMART" id="SM01209">
    <property type="entry name" value="GARS_A"/>
    <property type="match status" value="1"/>
</dbReference>
<comment type="caution">
    <text evidence="6">The sequence shown here is derived from an EMBL/GenBank/DDBJ whole genome shotgun (WGS) entry which is preliminary data.</text>
</comment>
<evidence type="ECO:0000259" key="5">
    <source>
        <dbReference type="PROSITE" id="PS50975"/>
    </source>
</evidence>
<protein>
    <submittedName>
        <fullName evidence="6">ATP-grasp domain-containing protein</fullName>
    </submittedName>
</protein>
<keyword evidence="3 4" id="KW-0067">ATP-binding</keyword>
<dbReference type="InterPro" id="IPR011761">
    <property type="entry name" value="ATP-grasp"/>
</dbReference>
<feature type="domain" description="ATP-grasp" evidence="5">
    <location>
        <begin position="58"/>
        <end position="255"/>
    </location>
</feature>
<organism evidence="6 7">
    <name type="scientific">Kitasatospora cystarginea</name>
    <dbReference type="NCBI Taxonomy" id="58350"/>
    <lineage>
        <taxon>Bacteria</taxon>
        <taxon>Bacillati</taxon>
        <taxon>Actinomycetota</taxon>
        <taxon>Actinomycetes</taxon>
        <taxon>Kitasatosporales</taxon>
        <taxon>Streptomycetaceae</taxon>
        <taxon>Kitasatospora</taxon>
    </lineage>
</organism>